<dbReference type="AlphaFoldDB" id="A0AA38J9L7"/>
<accession>A0AA38J9L7</accession>
<evidence type="ECO:0000256" key="1">
    <source>
        <dbReference type="SAM" id="Phobius"/>
    </source>
</evidence>
<comment type="caution">
    <text evidence="2">The sequence shown here is derived from an EMBL/GenBank/DDBJ whole genome shotgun (WGS) entry which is preliminary data.</text>
</comment>
<evidence type="ECO:0000313" key="3">
    <source>
        <dbReference type="Proteomes" id="UP001176059"/>
    </source>
</evidence>
<feature type="transmembrane region" description="Helical" evidence="1">
    <location>
        <begin position="31"/>
        <end position="52"/>
    </location>
</feature>
<evidence type="ECO:0000313" key="2">
    <source>
        <dbReference type="EMBL" id="KAJ3732292.1"/>
    </source>
</evidence>
<keyword evidence="1" id="KW-0812">Transmembrane</keyword>
<organism evidence="2 3">
    <name type="scientific">Lentinula guzmanii</name>
    <dbReference type="NCBI Taxonomy" id="2804957"/>
    <lineage>
        <taxon>Eukaryota</taxon>
        <taxon>Fungi</taxon>
        <taxon>Dikarya</taxon>
        <taxon>Basidiomycota</taxon>
        <taxon>Agaricomycotina</taxon>
        <taxon>Agaricomycetes</taxon>
        <taxon>Agaricomycetidae</taxon>
        <taxon>Agaricales</taxon>
        <taxon>Marasmiineae</taxon>
        <taxon>Omphalotaceae</taxon>
        <taxon>Lentinula</taxon>
    </lineage>
</organism>
<keyword evidence="3" id="KW-1185">Reference proteome</keyword>
<reference evidence="2" key="1">
    <citation type="submission" date="2022-08" db="EMBL/GenBank/DDBJ databases">
        <authorList>
            <consortium name="DOE Joint Genome Institute"/>
            <person name="Min B."/>
            <person name="Sierra-Patev S."/>
            <person name="Naranjo-Ortiz M."/>
            <person name="Looney B."/>
            <person name="Konkel Z."/>
            <person name="Slot J.C."/>
            <person name="Sakamoto Y."/>
            <person name="Steenwyk J.L."/>
            <person name="Rokas A."/>
            <person name="Carro J."/>
            <person name="Camarero S."/>
            <person name="Ferreira P."/>
            <person name="Molpeceres G."/>
            <person name="Ruiz-duenas F.J."/>
            <person name="Serrano A."/>
            <person name="Henrissat B."/>
            <person name="Drula E."/>
            <person name="Hughes K.W."/>
            <person name="Mata J.L."/>
            <person name="Ishikawa N.K."/>
            <person name="Vargas-Isla R."/>
            <person name="Ushijima S."/>
            <person name="Smith C.A."/>
            <person name="Ahrendt S."/>
            <person name="Andreopoulos W."/>
            <person name="He G."/>
            <person name="LaButti K."/>
            <person name="Lipzen A."/>
            <person name="Ng V."/>
            <person name="Riley R."/>
            <person name="Sandor L."/>
            <person name="Barry K."/>
            <person name="Martinez A.T."/>
            <person name="Xiao Y."/>
            <person name="Gibbons J.G."/>
            <person name="Terashima K."/>
            <person name="Hibbett D.S."/>
            <person name="Grigoriev I.V."/>
        </authorList>
    </citation>
    <scope>NUCLEOTIDE SEQUENCE</scope>
    <source>
        <strain evidence="2">ET3784</strain>
    </source>
</reference>
<feature type="transmembrane region" description="Helical" evidence="1">
    <location>
        <begin position="6"/>
        <end position="24"/>
    </location>
</feature>
<dbReference type="Proteomes" id="UP001176059">
    <property type="component" value="Unassembled WGS sequence"/>
</dbReference>
<keyword evidence="1" id="KW-1133">Transmembrane helix</keyword>
<proteinExistence type="predicted"/>
<sequence>MAAPQNHVGLMGLICVDCLFFFSTQFWPRKAFNVFIATHISWLTILIFAVSIQHASVEAEQSHNHI</sequence>
<gene>
    <name evidence="2" type="ORF">DFJ43DRAFT_319741</name>
</gene>
<name>A0AA38J9L7_9AGAR</name>
<keyword evidence="1" id="KW-0472">Membrane</keyword>
<dbReference type="EMBL" id="JANVFO010000025">
    <property type="protein sequence ID" value="KAJ3732292.1"/>
    <property type="molecule type" value="Genomic_DNA"/>
</dbReference>
<protein>
    <submittedName>
        <fullName evidence="2">Uncharacterized protein</fullName>
    </submittedName>
</protein>
<reference evidence="2" key="2">
    <citation type="journal article" date="2023" name="Proc. Natl. Acad. Sci. U.S.A.">
        <title>A global phylogenomic analysis of the shiitake genus Lentinula.</title>
        <authorList>
            <person name="Sierra-Patev S."/>
            <person name="Min B."/>
            <person name="Naranjo-Ortiz M."/>
            <person name="Looney B."/>
            <person name="Konkel Z."/>
            <person name="Slot J.C."/>
            <person name="Sakamoto Y."/>
            <person name="Steenwyk J.L."/>
            <person name="Rokas A."/>
            <person name="Carro J."/>
            <person name="Camarero S."/>
            <person name="Ferreira P."/>
            <person name="Molpeceres G."/>
            <person name="Ruiz-Duenas F.J."/>
            <person name="Serrano A."/>
            <person name="Henrissat B."/>
            <person name="Drula E."/>
            <person name="Hughes K.W."/>
            <person name="Mata J.L."/>
            <person name="Ishikawa N.K."/>
            <person name="Vargas-Isla R."/>
            <person name="Ushijima S."/>
            <person name="Smith C.A."/>
            <person name="Donoghue J."/>
            <person name="Ahrendt S."/>
            <person name="Andreopoulos W."/>
            <person name="He G."/>
            <person name="LaButti K."/>
            <person name="Lipzen A."/>
            <person name="Ng V."/>
            <person name="Riley R."/>
            <person name="Sandor L."/>
            <person name="Barry K."/>
            <person name="Martinez A.T."/>
            <person name="Xiao Y."/>
            <person name="Gibbons J.G."/>
            <person name="Terashima K."/>
            <person name="Grigoriev I.V."/>
            <person name="Hibbett D."/>
        </authorList>
    </citation>
    <scope>NUCLEOTIDE SEQUENCE</scope>
    <source>
        <strain evidence="2">ET3784</strain>
    </source>
</reference>